<organism evidence="1 2">
    <name type="scientific">Dentiscutata heterogama</name>
    <dbReference type="NCBI Taxonomy" id="1316150"/>
    <lineage>
        <taxon>Eukaryota</taxon>
        <taxon>Fungi</taxon>
        <taxon>Fungi incertae sedis</taxon>
        <taxon>Mucoromycota</taxon>
        <taxon>Glomeromycotina</taxon>
        <taxon>Glomeromycetes</taxon>
        <taxon>Diversisporales</taxon>
        <taxon>Gigasporaceae</taxon>
        <taxon>Dentiscutata</taxon>
    </lineage>
</organism>
<evidence type="ECO:0000313" key="1">
    <source>
        <dbReference type="EMBL" id="CAG8595930.1"/>
    </source>
</evidence>
<proteinExistence type="predicted"/>
<comment type="caution">
    <text evidence="1">The sequence shown here is derived from an EMBL/GenBank/DDBJ whole genome shotgun (WGS) entry which is preliminary data.</text>
</comment>
<sequence>HNCNVVLNHKRKLLTTKSYGKNEAQRIEEYTVSLLKFVIGVQAPFTMVESPWFYEMMSTLDPHYVSPTRTYIKEQIMSQFQAQREKLNQLCNDMNINDKIISLMTDNHSTMILCGDLLEREWNEFGLLYPILQATELPSSSFYPTMSDVRLCFGGILQHLDKFINEKTHSEEECMIADSIQHKLSEYWVLLDESITITAILDPSSKLTTFAYGERRDKAIANQQIEEPLEELDLYLSSPLCSEDLLNWWALNGSVK</sequence>
<gene>
    <name evidence="1" type="ORF">DHETER_LOCUS7051</name>
</gene>
<feature type="non-terminal residue" evidence="1">
    <location>
        <position position="1"/>
    </location>
</feature>
<dbReference type="EMBL" id="CAJVPU010009532">
    <property type="protein sequence ID" value="CAG8595930.1"/>
    <property type="molecule type" value="Genomic_DNA"/>
</dbReference>
<name>A0ACA9MLA5_9GLOM</name>
<reference evidence="1" key="1">
    <citation type="submission" date="2021-06" db="EMBL/GenBank/DDBJ databases">
        <authorList>
            <person name="Kallberg Y."/>
            <person name="Tangrot J."/>
            <person name="Rosling A."/>
        </authorList>
    </citation>
    <scope>NUCLEOTIDE SEQUENCE</scope>
    <source>
        <strain evidence="1">IL203A</strain>
    </source>
</reference>
<dbReference type="Proteomes" id="UP000789702">
    <property type="component" value="Unassembled WGS sequence"/>
</dbReference>
<keyword evidence="2" id="KW-1185">Reference proteome</keyword>
<protein>
    <submittedName>
        <fullName evidence="1">11338_t:CDS:1</fullName>
    </submittedName>
</protein>
<evidence type="ECO:0000313" key="2">
    <source>
        <dbReference type="Proteomes" id="UP000789702"/>
    </source>
</evidence>
<accession>A0ACA9MLA5</accession>